<dbReference type="InterPro" id="IPR007569">
    <property type="entry name" value="DUF559"/>
</dbReference>
<evidence type="ECO:0000313" key="3">
    <source>
        <dbReference type="Proteomes" id="UP001164965"/>
    </source>
</evidence>
<proteinExistence type="predicted"/>
<dbReference type="Pfam" id="PF04480">
    <property type="entry name" value="DUF559"/>
    <property type="match status" value="1"/>
</dbReference>
<dbReference type="Gene3D" id="3.40.960.10">
    <property type="entry name" value="VSR Endonuclease"/>
    <property type="match status" value="1"/>
</dbReference>
<dbReference type="SUPFAM" id="SSF52980">
    <property type="entry name" value="Restriction endonuclease-like"/>
    <property type="match status" value="1"/>
</dbReference>
<accession>A0ABY6NZR7</accession>
<name>A0ABY6NZR7_9NOCA</name>
<gene>
    <name evidence="2" type="ORF">RHODO2019_17735</name>
</gene>
<evidence type="ECO:0000259" key="1">
    <source>
        <dbReference type="Pfam" id="PF04480"/>
    </source>
</evidence>
<sequence>MRPPRPVHVSGPFLGTDAVVAGVLTRAQLRGPLVRRLYRGVYLHAAEPLTAEVRVRAATLLLPGSAIITGRSAAVVRGVSLGWPDDPVEVVVPEDDHFGPVRGLHVVRTVVHPTDSEPWEHGHLATPERAAFDLVRWRPLPEAVGDLDSVVRAGTVTLDGVQRYLRGRHDHGIVNARAALELADPRAESPPESALRVYLVLAGLDPVPQHEVVVPGGRTVRVDLAFPGRRLAVEYDGGWHVLREQLERDRWRMAALRAAGWTIVHVTAQMMRRPAAVVRQVQAELATGAA</sequence>
<dbReference type="InterPro" id="IPR011335">
    <property type="entry name" value="Restrct_endonuc-II-like"/>
</dbReference>
<reference evidence="2" key="1">
    <citation type="submission" date="2022-10" db="EMBL/GenBank/DDBJ databases">
        <title>Rhodococcus sp.75.</title>
        <authorList>
            <person name="Sun M."/>
        </authorList>
    </citation>
    <scope>NUCLEOTIDE SEQUENCE</scope>
    <source>
        <strain evidence="2">75</strain>
    </source>
</reference>
<keyword evidence="3" id="KW-1185">Reference proteome</keyword>
<protein>
    <submittedName>
        <fullName evidence="2">DUF559 domain-containing protein</fullName>
    </submittedName>
</protein>
<dbReference type="EMBL" id="CP110615">
    <property type="protein sequence ID" value="UZJ24912.1"/>
    <property type="molecule type" value="Genomic_DNA"/>
</dbReference>
<organism evidence="2 3">
    <name type="scientific">Rhodococcus antarcticus</name>
    <dbReference type="NCBI Taxonomy" id="2987751"/>
    <lineage>
        <taxon>Bacteria</taxon>
        <taxon>Bacillati</taxon>
        <taxon>Actinomycetota</taxon>
        <taxon>Actinomycetes</taxon>
        <taxon>Mycobacteriales</taxon>
        <taxon>Nocardiaceae</taxon>
        <taxon>Rhodococcus</taxon>
    </lineage>
</organism>
<dbReference type="RefSeq" id="WP_265383018.1">
    <property type="nucleotide sequence ID" value="NZ_CP110615.1"/>
</dbReference>
<dbReference type="Proteomes" id="UP001164965">
    <property type="component" value="Chromosome"/>
</dbReference>
<feature type="domain" description="DUF559" evidence="1">
    <location>
        <begin position="222"/>
        <end position="285"/>
    </location>
</feature>
<evidence type="ECO:0000313" key="2">
    <source>
        <dbReference type="EMBL" id="UZJ24912.1"/>
    </source>
</evidence>